<dbReference type="STRING" id="37658.SAMN05661086_00815"/>
<dbReference type="InterPro" id="IPR000415">
    <property type="entry name" value="Nitroreductase-like"/>
</dbReference>
<evidence type="ECO:0000256" key="2">
    <source>
        <dbReference type="ARBA" id="ARBA00007118"/>
    </source>
</evidence>
<name>A0A1I6IFP9_9FIRM</name>
<dbReference type="OrthoDB" id="9812105at2"/>
<gene>
    <name evidence="7" type="ORF">SAMN05661086_00815</name>
</gene>
<evidence type="ECO:0000256" key="1">
    <source>
        <dbReference type="ARBA" id="ARBA00001917"/>
    </source>
</evidence>
<dbReference type="Pfam" id="PF00881">
    <property type="entry name" value="Nitroreductase"/>
    <property type="match status" value="1"/>
</dbReference>
<comment type="similarity">
    <text evidence="2">Belongs to the nitroreductase family.</text>
</comment>
<dbReference type="GO" id="GO:0016491">
    <property type="term" value="F:oxidoreductase activity"/>
    <property type="evidence" value="ECO:0007669"/>
    <property type="project" value="UniProtKB-KW"/>
</dbReference>
<dbReference type="RefSeq" id="WP_092559413.1">
    <property type="nucleotide sequence ID" value="NZ_FOYZ01000002.1"/>
</dbReference>
<dbReference type="Proteomes" id="UP000199659">
    <property type="component" value="Unassembled WGS sequence"/>
</dbReference>
<dbReference type="SUPFAM" id="SSF55469">
    <property type="entry name" value="FMN-dependent nitroreductase-like"/>
    <property type="match status" value="1"/>
</dbReference>
<reference evidence="7 8" key="1">
    <citation type="submission" date="2016-10" db="EMBL/GenBank/DDBJ databases">
        <authorList>
            <person name="de Groot N.N."/>
        </authorList>
    </citation>
    <scope>NUCLEOTIDE SEQUENCE [LARGE SCALE GENOMIC DNA]</scope>
    <source>
        <strain evidence="7 8">743A</strain>
    </source>
</reference>
<proteinExistence type="inferred from homology"/>
<keyword evidence="3" id="KW-0285">Flavoprotein</keyword>
<comment type="cofactor">
    <cofactor evidence="1">
        <name>FMN</name>
        <dbReference type="ChEBI" id="CHEBI:58210"/>
    </cofactor>
</comment>
<evidence type="ECO:0000256" key="3">
    <source>
        <dbReference type="ARBA" id="ARBA00022630"/>
    </source>
</evidence>
<evidence type="ECO:0000256" key="4">
    <source>
        <dbReference type="ARBA" id="ARBA00022643"/>
    </source>
</evidence>
<evidence type="ECO:0000256" key="5">
    <source>
        <dbReference type="ARBA" id="ARBA00023002"/>
    </source>
</evidence>
<feature type="domain" description="Nitroreductase" evidence="6">
    <location>
        <begin position="5"/>
        <end position="145"/>
    </location>
</feature>
<dbReference type="InterPro" id="IPR029479">
    <property type="entry name" value="Nitroreductase"/>
</dbReference>
<keyword evidence="5" id="KW-0560">Oxidoreductase</keyword>
<dbReference type="EMBL" id="FOYZ01000002">
    <property type="protein sequence ID" value="SFR65595.1"/>
    <property type="molecule type" value="Genomic_DNA"/>
</dbReference>
<evidence type="ECO:0000259" key="6">
    <source>
        <dbReference type="Pfam" id="PF00881"/>
    </source>
</evidence>
<keyword evidence="4" id="KW-0288">FMN</keyword>
<sequence length="164" mass="18190">MNAIFERVSVREYVEKKVEDEKIERILKAAMAAPSAGNQRPWEFYVVKDKAALGQLAVSSPYAGCTKNADVAIVACYRTEGLMFPEYAHIDMSACCENILLEAAEQGLGSVWLGIAPAQERMEAVAEALELPSGLAAFAILPFGYPVRKVEQENRYEESRVHYI</sequence>
<organism evidence="7 8">
    <name type="scientific">Anaeromicropila populeti</name>
    <dbReference type="NCBI Taxonomy" id="37658"/>
    <lineage>
        <taxon>Bacteria</taxon>
        <taxon>Bacillati</taxon>
        <taxon>Bacillota</taxon>
        <taxon>Clostridia</taxon>
        <taxon>Lachnospirales</taxon>
        <taxon>Lachnospiraceae</taxon>
        <taxon>Anaeromicropila</taxon>
    </lineage>
</organism>
<evidence type="ECO:0000313" key="8">
    <source>
        <dbReference type="Proteomes" id="UP000199659"/>
    </source>
</evidence>
<keyword evidence="8" id="KW-1185">Reference proteome</keyword>
<dbReference type="PANTHER" id="PTHR43673:SF2">
    <property type="entry name" value="NITROREDUCTASE"/>
    <property type="match status" value="1"/>
</dbReference>
<dbReference type="AlphaFoldDB" id="A0A1I6IFP9"/>
<accession>A0A1I6IFP9</accession>
<evidence type="ECO:0000313" key="7">
    <source>
        <dbReference type="EMBL" id="SFR65595.1"/>
    </source>
</evidence>
<dbReference type="PANTHER" id="PTHR43673">
    <property type="entry name" value="NAD(P)H NITROREDUCTASE YDGI-RELATED"/>
    <property type="match status" value="1"/>
</dbReference>
<dbReference type="Gene3D" id="3.40.109.10">
    <property type="entry name" value="NADH Oxidase"/>
    <property type="match status" value="1"/>
</dbReference>
<protein>
    <submittedName>
        <fullName evidence="7">Nitroreductase</fullName>
    </submittedName>
</protein>
<dbReference type="CDD" id="cd02150">
    <property type="entry name" value="nitroreductase"/>
    <property type="match status" value="1"/>
</dbReference>